<dbReference type="SUPFAM" id="SSF53822">
    <property type="entry name" value="Periplasmic binding protein-like I"/>
    <property type="match status" value="1"/>
</dbReference>
<proteinExistence type="predicted"/>
<dbReference type="AlphaFoldDB" id="A0A381R3A3"/>
<evidence type="ECO:0008006" key="2">
    <source>
        <dbReference type="Google" id="ProtNLM"/>
    </source>
</evidence>
<organism evidence="1">
    <name type="scientific">marine metagenome</name>
    <dbReference type="NCBI Taxonomy" id="408172"/>
    <lineage>
        <taxon>unclassified sequences</taxon>
        <taxon>metagenomes</taxon>
        <taxon>ecological metagenomes</taxon>
    </lineage>
</organism>
<sequence length="377" mass="40905">VIDFESLNRIFHLSLTYDNWIPVFEAVVADINSRGGILGRRVDLVSRSFLPVGSVTADAACTELTEDEQVFAVVNGFAGPGAEDVNECFTDLHETVLVGGHPTPEQINRARAPWIAYDMSLTRRGVAFVNLLRKTGWLDDLGPYLLLGANPESQPIIDDMVTALEAADETVSVVAISDYTGDEAATIFFLDVLTERARVEGVESFLVVGEDPYTYEYLVRLGGEFNLLIHNGDSISSWSQDPPPNLESTLVITNMDFSSRDDPTWGRCLQIADAVAGTTVRPPTDLTDGETNHWAGMVNACQSLNLFEMVASAAGPHLTNESFAGAAASLGPIDLPGYAFASLGPDKHDARDSLTLARWNNEEMDFEAISEPTDVSD</sequence>
<dbReference type="EMBL" id="UINC01001590">
    <property type="protein sequence ID" value="SUZ84307.1"/>
    <property type="molecule type" value="Genomic_DNA"/>
</dbReference>
<feature type="non-terminal residue" evidence="1">
    <location>
        <position position="1"/>
    </location>
</feature>
<accession>A0A381R3A3</accession>
<reference evidence="1" key="1">
    <citation type="submission" date="2018-05" db="EMBL/GenBank/DDBJ databases">
        <authorList>
            <person name="Lanie J.A."/>
            <person name="Ng W.-L."/>
            <person name="Kazmierczak K.M."/>
            <person name="Andrzejewski T.M."/>
            <person name="Davidsen T.M."/>
            <person name="Wayne K.J."/>
            <person name="Tettelin H."/>
            <person name="Glass J.I."/>
            <person name="Rusch D."/>
            <person name="Podicherti R."/>
            <person name="Tsui H.-C.T."/>
            <person name="Winkler M.E."/>
        </authorList>
    </citation>
    <scope>NUCLEOTIDE SEQUENCE</scope>
</reference>
<gene>
    <name evidence="1" type="ORF">METZ01_LOCUS37161</name>
</gene>
<dbReference type="InterPro" id="IPR028082">
    <property type="entry name" value="Peripla_BP_I"/>
</dbReference>
<protein>
    <recommendedName>
        <fullName evidence="2">Leucine-binding protein domain-containing protein</fullName>
    </recommendedName>
</protein>
<dbReference type="Gene3D" id="3.40.50.2300">
    <property type="match status" value="1"/>
</dbReference>
<evidence type="ECO:0000313" key="1">
    <source>
        <dbReference type="EMBL" id="SUZ84307.1"/>
    </source>
</evidence>
<name>A0A381R3A3_9ZZZZ</name>